<evidence type="ECO:0000313" key="2">
    <source>
        <dbReference type="EMBL" id="ERK49510.1"/>
    </source>
</evidence>
<dbReference type="HOGENOM" id="CLU_084406_0_0_9"/>
<feature type="transmembrane region" description="Helical" evidence="1">
    <location>
        <begin position="146"/>
        <end position="169"/>
    </location>
</feature>
<dbReference type="Proteomes" id="UP000016608">
    <property type="component" value="Unassembled WGS sequence"/>
</dbReference>
<keyword evidence="1" id="KW-1133">Transmembrane helix</keyword>
<dbReference type="InterPro" id="IPR007395">
    <property type="entry name" value="Zn_peptidase_2"/>
</dbReference>
<feature type="transmembrane region" description="Helical" evidence="1">
    <location>
        <begin position="226"/>
        <end position="250"/>
    </location>
</feature>
<gene>
    <name evidence="2" type="ORF">HMPREF0373_01100</name>
</gene>
<sequence>MSCNIQVKKLCGTQQKEVNDMPYGYYGFYWMDYTYIFVIIGAVICLIASAGMNSTFSRYQRVRSMSGMTGAMAAERILRDAGIHDVQVQHIQGNLTDHYNPMNKTLSLSDSVYNSTSVAAVGVAAHECGHAIQHAKGYVPLRVRGAFVPIANIGSNLAWPLIIIGLIFRGSMSSVLIQAGIIMFSLAVLFQLITLPVEFNASHRAMQELEHTGILGSAELKDTRKVLTAAAMTYVASAASMILQLLRLIILFGGRSRDDN</sequence>
<reference evidence="2 3" key="1">
    <citation type="submission" date="2013-06" db="EMBL/GenBank/DDBJ databases">
        <authorList>
            <person name="Weinstock G."/>
            <person name="Sodergren E."/>
            <person name="Lobos E.A."/>
            <person name="Fulton L."/>
            <person name="Fulton R."/>
            <person name="Courtney L."/>
            <person name="Fronick C."/>
            <person name="O'Laughlin M."/>
            <person name="Godfrey J."/>
            <person name="Wilson R.M."/>
            <person name="Miner T."/>
            <person name="Farmer C."/>
            <person name="Delehaunty K."/>
            <person name="Cordes M."/>
            <person name="Minx P."/>
            <person name="Tomlinson C."/>
            <person name="Chen J."/>
            <person name="Wollam A."/>
            <person name="Pepin K.H."/>
            <person name="Bhonagiri V."/>
            <person name="Zhang X."/>
            <person name="Warren W."/>
            <person name="Mitreva M."/>
            <person name="Mardis E.R."/>
            <person name="Wilson R.K."/>
        </authorList>
    </citation>
    <scope>NUCLEOTIDE SEQUENCE [LARGE SCALE GENOMIC DNA]</scope>
    <source>
        <strain evidence="2 3">ATCC 29099</strain>
    </source>
</reference>
<protein>
    <submittedName>
        <fullName evidence="2">Putative neutral zinc metallopeptidase</fullName>
    </submittedName>
</protein>
<dbReference type="AlphaFoldDB" id="U2PG61"/>
<evidence type="ECO:0000313" key="3">
    <source>
        <dbReference type="Proteomes" id="UP000016608"/>
    </source>
</evidence>
<feature type="transmembrane region" description="Helical" evidence="1">
    <location>
        <begin position="33"/>
        <end position="56"/>
    </location>
</feature>
<comment type="caution">
    <text evidence="2">The sequence shown here is derived from an EMBL/GenBank/DDBJ whole genome shotgun (WGS) entry which is preliminary data.</text>
</comment>
<dbReference type="PATRIC" id="fig|1256908.3.peg.1010"/>
<keyword evidence="3" id="KW-1185">Reference proteome</keyword>
<evidence type="ECO:0000256" key="1">
    <source>
        <dbReference type="SAM" id="Phobius"/>
    </source>
</evidence>
<keyword evidence="1" id="KW-0472">Membrane</keyword>
<dbReference type="PANTHER" id="PTHR36434:SF1">
    <property type="entry name" value="MEMBRANE PROTEASE YUGP-RELATED"/>
    <property type="match status" value="1"/>
</dbReference>
<organism evidence="2 3">
    <name type="scientific">Eubacterium ramulus ATCC 29099</name>
    <dbReference type="NCBI Taxonomy" id="1256908"/>
    <lineage>
        <taxon>Bacteria</taxon>
        <taxon>Bacillati</taxon>
        <taxon>Bacillota</taxon>
        <taxon>Clostridia</taxon>
        <taxon>Eubacteriales</taxon>
        <taxon>Eubacteriaceae</taxon>
        <taxon>Eubacterium</taxon>
    </lineage>
</organism>
<dbReference type="PANTHER" id="PTHR36434">
    <property type="entry name" value="MEMBRANE PROTEASE YUGP-RELATED"/>
    <property type="match status" value="1"/>
</dbReference>
<keyword evidence="1" id="KW-0812">Transmembrane</keyword>
<dbReference type="Pfam" id="PF04298">
    <property type="entry name" value="Zn_peptidase_2"/>
    <property type="match status" value="1"/>
</dbReference>
<dbReference type="EMBL" id="AWVJ01000068">
    <property type="protein sequence ID" value="ERK49510.1"/>
    <property type="molecule type" value="Genomic_DNA"/>
</dbReference>
<proteinExistence type="predicted"/>
<feature type="transmembrane region" description="Helical" evidence="1">
    <location>
        <begin position="175"/>
        <end position="197"/>
    </location>
</feature>
<accession>U2PG61</accession>
<dbReference type="eggNOG" id="COG2738">
    <property type="taxonomic scope" value="Bacteria"/>
</dbReference>
<name>U2PG61_EUBRA</name>